<feature type="non-terminal residue" evidence="1">
    <location>
        <position position="42"/>
    </location>
</feature>
<organism evidence="1 2">
    <name type="scientific">Trifolium medium</name>
    <dbReference type="NCBI Taxonomy" id="97028"/>
    <lineage>
        <taxon>Eukaryota</taxon>
        <taxon>Viridiplantae</taxon>
        <taxon>Streptophyta</taxon>
        <taxon>Embryophyta</taxon>
        <taxon>Tracheophyta</taxon>
        <taxon>Spermatophyta</taxon>
        <taxon>Magnoliopsida</taxon>
        <taxon>eudicotyledons</taxon>
        <taxon>Gunneridae</taxon>
        <taxon>Pentapetalae</taxon>
        <taxon>rosids</taxon>
        <taxon>fabids</taxon>
        <taxon>Fabales</taxon>
        <taxon>Fabaceae</taxon>
        <taxon>Papilionoideae</taxon>
        <taxon>50 kb inversion clade</taxon>
        <taxon>NPAAA clade</taxon>
        <taxon>Hologalegina</taxon>
        <taxon>IRL clade</taxon>
        <taxon>Trifolieae</taxon>
        <taxon>Trifolium</taxon>
    </lineage>
</organism>
<keyword evidence="2" id="KW-1185">Reference proteome</keyword>
<reference evidence="1 2" key="1">
    <citation type="journal article" date="2018" name="Front. Plant Sci.">
        <title>Red Clover (Trifolium pratense) and Zigzag Clover (T. medium) - A Picture of Genomic Similarities and Differences.</title>
        <authorList>
            <person name="Dluhosova J."/>
            <person name="Istvanek J."/>
            <person name="Nedelnik J."/>
            <person name="Repkova J."/>
        </authorList>
    </citation>
    <scope>NUCLEOTIDE SEQUENCE [LARGE SCALE GENOMIC DNA]</scope>
    <source>
        <strain evidence="2">cv. 10/8</strain>
        <tissue evidence="1">Leaf</tissue>
    </source>
</reference>
<evidence type="ECO:0000313" key="1">
    <source>
        <dbReference type="EMBL" id="MCI66418.1"/>
    </source>
</evidence>
<sequence length="42" mass="4961">MLGNKTVPSEQTDGRRYSTSVALLSSRKWRRLLSWLSWCFRS</sequence>
<dbReference type="EMBL" id="LXQA010694993">
    <property type="protein sequence ID" value="MCI66418.1"/>
    <property type="molecule type" value="Genomic_DNA"/>
</dbReference>
<evidence type="ECO:0000313" key="2">
    <source>
        <dbReference type="Proteomes" id="UP000265520"/>
    </source>
</evidence>
<dbReference type="Proteomes" id="UP000265520">
    <property type="component" value="Unassembled WGS sequence"/>
</dbReference>
<comment type="caution">
    <text evidence="1">The sequence shown here is derived from an EMBL/GenBank/DDBJ whole genome shotgun (WGS) entry which is preliminary data.</text>
</comment>
<name>A0A392TZX1_9FABA</name>
<protein>
    <submittedName>
        <fullName evidence="1">Uncharacterized protein</fullName>
    </submittedName>
</protein>
<accession>A0A392TZX1</accession>
<proteinExistence type="predicted"/>
<dbReference type="AlphaFoldDB" id="A0A392TZX1"/>